<evidence type="ECO:0008006" key="5">
    <source>
        <dbReference type="Google" id="ProtNLM"/>
    </source>
</evidence>
<keyword evidence="4" id="KW-1185">Reference proteome</keyword>
<reference evidence="3 4" key="1">
    <citation type="submission" date="2005-10" db="EMBL/GenBank/DDBJ databases">
        <title>Complete sequence of Geobacter metallireducens GS-15.</title>
        <authorList>
            <consortium name="US DOE Joint Genome Institute"/>
            <person name="Copeland A."/>
            <person name="Lucas S."/>
            <person name="Lapidus A."/>
            <person name="Barry K."/>
            <person name="Detter J.C."/>
            <person name="Glavina T."/>
            <person name="Hammon N."/>
            <person name="Israni S."/>
            <person name="Pitluck S."/>
            <person name="Di Bartolo G."/>
            <person name="Chain P."/>
            <person name="Schmutz J."/>
            <person name="Larimer F."/>
            <person name="Land M."/>
            <person name="Kyrpides N."/>
            <person name="Ivanova N."/>
            <person name="Richardson P."/>
        </authorList>
    </citation>
    <scope>NUCLEOTIDE SEQUENCE [LARGE SCALE GENOMIC DNA]</scope>
    <source>
        <strain evidence="4">ATCC 53774 / DSM 7210 / GS-15</strain>
    </source>
</reference>
<dbReference type="AlphaFoldDB" id="Q39S14"/>
<evidence type="ECO:0000313" key="3">
    <source>
        <dbReference type="EMBL" id="ABB32960.2"/>
    </source>
</evidence>
<dbReference type="HOGENOM" id="CLU_139220_0_0_7"/>
<feature type="compositionally biased region" description="Basic and acidic residues" evidence="1">
    <location>
        <begin position="127"/>
        <end position="143"/>
    </location>
</feature>
<dbReference type="RefSeq" id="WP_004511717.1">
    <property type="nucleotide sequence ID" value="NC_007517.1"/>
</dbReference>
<sequence length="160" mass="17906">MKRISFVLAAAAVVVSLAGINHGAWAQIGPGDGAGMGAGTGAGTGPKRGAGKMRKMDPERMLQRMEANLGLSAEQKEKIRPILQEQIQEMQAIRNDTTLTRVQKREKMQEMRDKYHARIGEQLTAEQRQKADDMRKKAKERWEKRKNRVKQGPKPTSDVK</sequence>
<organism evidence="3 4">
    <name type="scientific">Geobacter metallireducens (strain ATCC 53774 / DSM 7210 / GS-15)</name>
    <dbReference type="NCBI Taxonomy" id="269799"/>
    <lineage>
        <taxon>Bacteria</taxon>
        <taxon>Pseudomonadati</taxon>
        <taxon>Thermodesulfobacteriota</taxon>
        <taxon>Desulfuromonadia</taxon>
        <taxon>Geobacterales</taxon>
        <taxon>Geobacteraceae</taxon>
        <taxon>Geobacter</taxon>
    </lineage>
</organism>
<dbReference type="EMBL" id="CP000148">
    <property type="protein sequence ID" value="ABB32960.2"/>
    <property type="molecule type" value="Genomic_DNA"/>
</dbReference>
<feature type="chain" id="PRO_5004223035" description="CpxP superfamily protein" evidence="2">
    <location>
        <begin position="27"/>
        <end position="160"/>
    </location>
</feature>
<reference evidence="3 4" key="2">
    <citation type="journal article" date="2009" name="BMC Microbiol.">
        <title>The genome sequence of Geobacter metallireducens: features of metabolism, physiology and regulation common and dissimilar to Geobacter sulfurreducens.</title>
        <authorList>
            <person name="Aklujkar M."/>
            <person name="Krushkal J."/>
            <person name="DiBartolo G."/>
            <person name="Lapidus A."/>
            <person name="Land M.L."/>
            <person name="Lovley D.R."/>
        </authorList>
    </citation>
    <scope>NUCLEOTIDE SEQUENCE [LARGE SCALE GENOMIC DNA]</scope>
    <source>
        <strain evidence="4">ATCC 53774 / DSM 7210 / GS-15</strain>
    </source>
</reference>
<protein>
    <recommendedName>
        <fullName evidence="5">CpxP superfamily protein</fullName>
    </recommendedName>
</protein>
<accession>Q39S14</accession>
<feature type="region of interest" description="Disordered" evidence="1">
    <location>
        <begin position="106"/>
        <end position="160"/>
    </location>
</feature>
<dbReference type="Proteomes" id="UP000007073">
    <property type="component" value="Chromosome"/>
</dbReference>
<proteinExistence type="predicted"/>
<evidence type="ECO:0000313" key="4">
    <source>
        <dbReference type="Proteomes" id="UP000007073"/>
    </source>
</evidence>
<keyword evidence="2" id="KW-0732">Signal</keyword>
<evidence type="ECO:0000256" key="2">
    <source>
        <dbReference type="SAM" id="SignalP"/>
    </source>
</evidence>
<evidence type="ECO:0000256" key="1">
    <source>
        <dbReference type="SAM" id="MobiDB-lite"/>
    </source>
</evidence>
<feature type="signal peptide" evidence="2">
    <location>
        <begin position="1"/>
        <end position="26"/>
    </location>
</feature>
<dbReference type="STRING" id="269799.Gmet_2742"/>
<dbReference type="KEGG" id="gme:Gmet_2742"/>
<gene>
    <name evidence="3" type="ordered locus">Gmet_2742</name>
</gene>
<feature type="compositionally biased region" description="Basic and acidic residues" evidence="1">
    <location>
        <begin position="106"/>
        <end position="119"/>
    </location>
</feature>
<name>Q39S14_GEOMG</name>